<dbReference type="Gene3D" id="3.30.559.30">
    <property type="entry name" value="Nonribosomal peptide synthetase, condensation domain"/>
    <property type="match status" value="1"/>
</dbReference>
<feature type="region of interest" description="Disordered" evidence="1">
    <location>
        <begin position="179"/>
        <end position="201"/>
    </location>
</feature>
<name>A0A6A6ZM24_9PLEO</name>
<keyword evidence="3" id="KW-1185">Reference proteome</keyword>
<dbReference type="PANTHER" id="PTHR28037">
    <property type="entry name" value="ALCOHOL O-ACETYLTRANSFERASE 1-RELATED"/>
    <property type="match status" value="1"/>
</dbReference>
<dbReference type="PANTHER" id="PTHR28037:SF1">
    <property type="entry name" value="ALCOHOL O-ACETYLTRANSFERASE 1-RELATED"/>
    <property type="match status" value="1"/>
</dbReference>
<proteinExistence type="predicted"/>
<reference evidence="2" key="1">
    <citation type="journal article" date="2020" name="Stud. Mycol.">
        <title>101 Dothideomycetes genomes: a test case for predicting lifestyles and emergence of pathogens.</title>
        <authorList>
            <person name="Haridas S."/>
            <person name="Albert R."/>
            <person name="Binder M."/>
            <person name="Bloem J."/>
            <person name="Labutti K."/>
            <person name="Salamov A."/>
            <person name="Andreopoulos B."/>
            <person name="Baker S."/>
            <person name="Barry K."/>
            <person name="Bills G."/>
            <person name="Bluhm B."/>
            <person name="Cannon C."/>
            <person name="Castanera R."/>
            <person name="Culley D."/>
            <person name="Daum C."/>
            <person name="Ezra D."/>
            <person name="Gonzalez J."/>
            <person name="Henrissat B."/>
            <person name="Kuo A."/>
            <person name="Liang C."/>
            <person name="Lipzen A."/>
            <person name="Lutzoni F."/>
            <person name="Magnuson J."/>
            <person name="Mondo S."/>
            <person name="Nolan M."/>
            <person name="Ohm R."/>
            <person name="Pangilinan J."/>
            <person name="Park H.-J."/>
            <person name="Ramirez L."/>
            <person name="Alfaro M."/>
            <person name="Sun H."/>
            <person name="Tritt A."/>
            <person name="Yoshinaga Y."/>
            <person name="Zwiers L.-H."/>
            <person name="Turgeon B."/>
            <person name="Goodwin S."/>
            <person name="Spatafora J."/>
            <person name="Crous P."/>
            <person name="Grigoriev I."/>
        </authorList>
    </citation>
    <scope>NUCLEOTIDE SEQUENCE</scope>
    <source>
        <strain evidence="2">CBS 113818</strain>
    </source>
</reference>
<dbReference type="Gene3D" id="3.30.559.10">
    <property type="entry name" value="Chloramphenicol acetyltransferase-like domain"/>
    <property type="match status" value="1"/>
</dbReference>
<gene>
    <name evidence="2" type="ORF">CC86DRAFT_373726</name>
</gene>
<evidence type="ECO:0000256" key="1">
    <source>
        <dbReference type="SAM" id="MobiDB-lite"/>
    </source>
</evidence>
<dbReference type="EMBL" id="MU006237">
    <property type="protein sequence ID" value="KAF2821384.1"/>
    <property type="molecule type" value="Genomic_DNA"/>
</dbReference>
<sequence>MVNVKELARLRPCGRLETYSTARHHLGYYNNVILAATYLSSLSSHSLEPFIYFALIEVIAKHSNLSAIPLDEDKSYPDVHFVRLPSIDLRTCVELRERKGSLSKDGEADEELDGILMEQHGRGFAEDLGMKPFWRLTVLRSSTENTTFTAVWAFHHALLDGASALMFHDSFLSALSKHSQGPDLNPTPIVDSPTGPLPPPFEEQHTMTISWLFFLGAIASSLLPSIFDKRPPNLWTGNRIPEEITSVPKFNSRTFVLAADTVKRLAQLSRGQGVTVTASLHALVAASLFANLPEHDFDKVNIAAPVSMRPFLEDVPDDQMTNAITSYEITHHRPTPTHSEKGGALQYFSWAEARSVKSAIQATVAKTGSDNSIALLKYVSNIHDFLTSNLGKERTLSTELSNVGVYKPKSEGEWKIGRMTFSQCANPMDAAFHINVVTGGDGNASLNASWCDGAVEEDLIGKVMDGLKKAVEQLVEDGEDLVIVKAEAIGSR</sequence>
<dbReference type="Proteomes" id="UP000799424">
    <property type="component" value="Unassembled WGS sequence"/>
</dbReference>
<dbReference type="InterPro" id="IPR023213">
    <property type="entry name" value="CAT-like_dom_sf"/>
</dbReference>
<dbReference type="SUPFAM" id="SSF52777">
    <property type="entry name" value="CoA-dependent acyltransferases"/>
    <property type="match status" value="1"/>
</dbReference>
<protein>
    <submittedName>
        <fullName evidence="2">Uncharacterized protein</fullName>
    </submittedName>
</protein>
<evidence type="ECO:0000313" key="3">
    <source>
        <dbReference type="Proteomes" id="UP000799424"/>
    </source>
</evidence>
<dbReference type="AlphaFoldDB" id="A0A6A6ZM24"/>
<accession>A0A6A6ZM24</accession>
<dbReference type="InterPro" id="IPR052058">
    <property type="entry name" value="Alcohol_O-acetyltransferase"/>
</dbReference>
<dbReference type="OrthoDB" id="2150604at2759"/>
<evidence type="ECO:0000313" key="2">
    <source>
        <dbReference type="EMBL" id="KAF2821384.1"/>
    </source>
</evidence>
<dbReference type="GO" id="GO:0008080">
    <property type="term" value="F:N-acetyltransferase activity"/>
    <property type="evidence" value="ECO:0007669"/>
    <property type="project" value="TreeGrafter"/>
</dbReference>
<dbReference type="InterPro" id="IPR010828">
    <property type="entry name" value="Atf2/Sli1-like"/>
</dbReference>
<dbReference type="Pfam" id="PF07247">
    <property type="entry name" value="AATase"/>
    <property type="match status" value="1"/>
</dbReference>
<organism evidence="2 3">
    <name type="scientific">Ophiobolus disseminans</name>
    <dbReference type="NCBI Taxonomy" id="1469910"/>
    <lineage>
        <taxon>Eukaryota</taxon>
        <taxon>Fungi</taxon>
        <taxon>Dikarya</taxon>
        <taxon>Ascomycota</taxon>
        <taxon>Pezizomycotina</taxon>
        <taxon>Dothideomycetes</taxon>
        <taxon>Pleosporomycetidae</taxon>
        <taxon>Pleosporales</taxon>
        <taxon>Pleosporineae</taxon>
        <taxon>Phaeosphaeriaceae</taxon>
        <taxon>Ophiobolus</taxon>
    </lineage>
</organism>